<dbReference type="NCBIfam" id="TIGR01898">
    <property type="entry name" value="cas_TM1791_cmr6"/>
    <property type="match status" value="1"/>
</dbReference>
<dbReference type="GO" id="GO:0051607">
    <property type="term" value="P:defense response to virus"/>
    <property type="evidence" value="ECO:0007669"/>
    <property type="project" value="UniProtKB-KW"/>
</dbReference>
<reference evidence="4" key="1">
    <citation type="journal article" date="2008" name="Genome Res.">
        <title>The genome of Pelotomaculum thermopropionicum reveals niche-associated evolution in anaerobic microbiota.</title>
        <authorList>
            <person name="Kosaka T."/>
            <person name="Kato S."/>
            <person name="Shimoyama T."/>
            <person name="Ishii S."/>
            <person name="Abe T."/>
            <person name="Watanabe K."/>
        </authorList>
    </citation>
    <scope>NUCLEOTIDE SEQUENCE [LARGE SCALE GENOMIC DNA]</scope>
    <source>
        <strain evidence="4">DSM 13744 / JCM 10971 / SI</strain>
    </source>
</reference>
<dbReference type="InterPro" id="IPR010172">
    <property type="entry name" value="CRISPR-assoc_prot_TM1791"/>
</dbReference>
<keyword evidence="4" id="KW-1185">Reference proteome</keyword>
<sequence>MSSRRNCLVNLSLKEASTTNAGLWLDKFIRNQAEDDKKSRRLLVDDVAGIKEPDEYSLWFKRWEGTLLNYGAQCRVAEVLGRMAVGLGEESVLETSVALHHTYGVPYIPGSAIKGMAASFARQYLGDDWQVDNPAYKTVFGDTDNAGYIIFFDALPLPGTGHSYPDVITVHHKDYYKKGNLPPADWDSPNPVPFLSATGKYLVAVAGPAAWTNAVFEILQYAFLELGVGAKTSSGYGRLKLKPAPIVTDKDQEKADQLIGQIKALKNPEVAGRIHAFYEQWKSIEINAEQKRRIAEAIIAKVKEAGREKQSREKSWYKDLLASLVD</sequence>
<keyword evidence="1" id="KW-0051">Antiviral defense</keyword>
<name>A5D0Y9_PELTS</name>
<dbReference type="eggNOG" id="COG1604">
    <property type="taxonomic scope" value="Bacteria"/>
</dbReference>
<dbReference type="KEGG" id="pth:PTH_1923"/>
<gene>
    <name evidence="3" type="ordered locus">PTH_1923</name>
</gene>
<proteinExistence type="predicted"/>
<feature type="domain" description="CRISPR type III-associated protein" evidence="2">
    <location>
        <begin position="78"/>
        <end position="240"/>
    </location>
</feature>
<accession>A5D0Y9</accession>
<dbReference type="Pfam" id="PF03787">
    <property type="entry name" value="RAMPs"/>
    <property type="match status" value="1"/>
</dbReference>
<dbReference type="InterPro" id="IPR005537">
    <property type="entry name" value="RAMP_III_fam"/>
</dbReference>
<dbReference type="PANTHER" id="PTHR39965:SF1">
    <property type="entry name" value="CRISPR SYSTEM CMR SUBUNIT CMR6"/>
    <property type="match status" value="1"/>
</dbReference>
<dbReference type="Proteomes" id="UP000006556">
    <property type="component" value="Chromosome"/>
</dbReference>
<dbReference type="STRING" id="370438.PTH_1923"/>
<dbReference type="AlphaFoldDB" id="A5D0Y9"/>
<protein>
    <recommendedName>
        <fullName evidence="2">CRISPR type III-associated protein domain-containing protein</fullName>
    </recommendedName>
</protein>
<evidence type="ECO:0000313" key="3">
    <source>
        <dbReference type="EMBL" id="BAF60104.1"/>
    </source>
</evidence>
<evidence type="ECO:0000259" key="2">
    <source>
        <dbReference type="Pfam" id="PF03787"/>
    </source>
</evidence>
<dbReference type="HOGENOM" id="CLU_053305_1_1_9"/>
<dbReference type="PANTHER" id="PTHR39965">
    <property type="entry name" value="CRISPR SYSTEM CMR SUBUNIT CMR6"/>
    <property type="match status" value="1"/>
</dbReference>
<evidence type="ECO:0000313" key="4">
    <source>
        <dbReference type="Proteomes" id="UP000006556"/>
    </source>
</evidence>
<organism evidence="3 4">
    <name type="scientific">Pelotomaculum thermopropionicum (strain DSM 13744 / JCM 10971 / SI)</name>
    <dbReference type="NCBI Taxonomy" id="370438"/>
    <lineage>
        <taxon>Bacteria</taxon>
        <taxon>Bacillati</taxon>
        <taxon>Bacillota</taxon>
        <taxon>Clostridia</taxon>
        <taxon>Eubacteriales</taxon>
        <taxon>Desulfotomaculaceae</taxon>
        <taxon>Pelotomaculum</taxon>
    </lineage>
</organism>
<evidence type="ECO:0000256" key="1">
    <source>
        <dbReference type="ARBA" id="ARBA00023118"/>
    </source>
</evidence>
<dbReference type="EMBL" id="AP009389">
    <property type="protein sequence ID" value="BAF60104.1"/>
    <property type="molecule type" value="Genomic_DNA"/>
</dbReference>